<evidence type="ECO:0000256" key="1">
    <source>
        <dbReference type="ARBA" id="ARBA00008833"/>
    </source>
</evidence>
<feature type="domain" description="Glycosyl hydrolase family 67 catalytic" evidence="12">
    <location>
        <begin position="157"/>
        <end position="479"/>
    </location>
</feature>
<dbReference type="RefSeq" id="WP_123014563.1">
    <property type="nucleotide sequence ID" value="NZ_AP024912.1"/>
</dbReference>
<dbReference type="Gene3D" id="3.20.20.80">
    <property type="entry name" value="Glycosidases"/>
    <property type="match status" value="1"/>
</dbReference>
<proteinExistence type="inferred from homology"/>
<reference evidence="14" key="1">
    <citation type="journal article" date="2019" name="Int. J. Syst. Evol. Microbiol.">
        <title>The Global Catalogue of Microorganisms (GCM) 10K type strain sequencing project: providing services to taxonomists for standard genome sequencing and annotation.</title>
        <authorList>
            <consortium name="The Broad Institute Genomics Platform"/>
            <consortium name="The Broad Institute Genome Sequencing Center for Infectious Disease"/>
            <person name="Wu L."/>
            <person name="Ma J."/>
        </authorList>
    </citation>
    <scope>NUCLEOTIDE SEQUENCE [LARGE SCALE GENOMIC DNA]</scope>
    <source>
        <strain evidence="14">KCTC 62784</strain>
    </source>
</reference>
<keyword evidence="3 7" id="KW-0378">Hydrolase</keyword>
<dbReference type="Gene3D" id="3.30.379.10">
    <property type="entry name" value="Chitobiase/beta-hexosaminidase domain 2-like"/>
    <property type="match status" value="1"/>
</dbReference>
<evidence type="ECO:0000313" key="14">
    <source>
        <dbReference type="Proteomes" id="UP001595384"/>
    </source>
</evidence>
<keyword evidence="9" id="KW-0732">Signal</keyword>
<evidence type="ECO:0000256" key="3">
    <source>
        <dbReference type="ARBA" id="ARBA00022801"/>
    </source>
</evidence>
<evidence type="ECO:0000313" key="13">
    <source>
        <dbReference type="EMBL" id="MFC3023932.1"/>
    </source>
</evidence>
<dbReference type="Gene3D" id="3.90.1330.10">
    <property type="entry name" value="Alpha-glucuronidase, C-terminal domain"/>
    <property type="match status" value="1"/>
</dbReference>
<feature type="signal peptide" evidence="9">
    <location>
        <begin position="1"/>
        <end position="21"/>
    </location>
</feature>
<evidence type="ECO:0000259" key="12">
    <source>
        <dbReference type="Pfam" id="PF07488"/>
    </source>
</evidence>
<comment type="subunit">
    <text evidence="8">Homodimer.</text>
</comment>
<dbReference type="InterPro" id="IPR029018">
    <property type="entry name" value="Hex-like_dom2"/>
</dbReference>
<name>A0ABV7C7D3_9VIBR</name>
<dbReference type="Pfam" id="PF07488">
    <property type="entry name" value="Glyco_hydro_67M"/>
    <property type="match status" value="1"/>
</dbReference>
<keyword evidence="14" id="KW-1185">Reference proteome</keyword>
<comment type="caution">
    <text evidence="13">The sequence shown here is derived from an EMBL/GenBank/DDBJ whole genome shotgun (WGS) entry which is preliminary data.</text>
</comment>
<sequence length="727" mass="82593">MKQLISLIVMFTAFISPVSHAAEMFAGEDGYRLWLKYDRINDPVQRHQYQKQLTRIYLPGQSGTTLAIRQELTAALPHLLAKPITFISHANRANSLVIVKGTQAIQKRYGLGERFTKLTDEGFLIKALNTKQGQQTLITAKSDIGLLYGTFRLIQQLQTGKDIRQINLAESPKIRIRMLDHWDDLDRHTERGYAGQSIWDWHKLPDYKKQRYYDYARANASIGINGVALNNVNADALILTPTWLKKVAALADIFRPYGIKVYLSVKFSSPQQIGDLKTSDPNNKAVQQWWQKKAQELYHVIPDFGGFLVKANSEGQPGPGDYGRTHAEGANMLAKALKPYGGNVIWRAFVYSHEEDTERSLQAYNEFVPLDGQFADNVSVQVKNGPIDFQPREPFSPLFGAMPQTSLAMEFQITQEYLGFSTHLVYLATLFKETLDSDTYQYGKGSTVAKVIDGSNYKAGKPHLTVMAGVANIGMDRNWTGHIFGQANWYAFGRLAWDHELSAETIASDWAKMTLTNDPQAIQTIVSLMMNSRETIVNYMTPLGLHHLMGSDHHYGPAPWVDNLGRADWNPVYYHRADEQGIGLDRTATGTNAVSQYAKHWQTIFSDPKKTPETLLLWFHHLPWDYKMASGDTLWNALVKHYYQGVDDVIAMQKQWLTLKGKIDNNQFNQVRMALAIQVKEAKWWRDACVLYFQTFSQRPLPKGYKAPEKTLEYYQSLTFPYAPGQG</sequence>
<feature type="domain" description="Glycosyl hydrolase family 67 C-terminal" evidence="11">
    <location>
        <begin position="480"/>
        <end position="705"/>
    </location>
</feature>
<dbReference type="PIRSF" id="PIRSF029900">
    <property type="entry name" value="Alpha-glucuronds"/>
    <property type="match status" value="1"/>
</dbReference>
<dbReference type="EC" id="3.2.1.131" evidence="8"/>
<evidence type="ECO:0000259" key="11">
    <source>
        <dbReference type="Pfam" id="PF07477"/>
    </source>
</evidence>
<dbReference type="Pfam" id="PF07477">
    <property type="entry name" value="Glyco_hydro_67C"/>
    <property type="match status" value="1"/>
</dbReference>
<dbReference type="InterPro" id="IPR011100">
    <property type="entry name" value="Glyco_hydro_67_cat"/>
</dbReference>
<keyword evidence="5 7" id="KW-0326">Glycosidase</keyword>
<feature type="domain" description="Alpha glucuronidase N-terminal" evidence="10">
    <location>
        <begin position="33"/>
        <end position="153"/>
    </location>
</feature>
<dbReference type="PANTHER" id="PTHR39207">
    <property type="entry name" value="ALPHA-GLUCURONIDASE A"/>
    <property type="match status" value="1"/>
</dbReference>
<dbReference type="EMBL" id="JBHRSE010000057">
    <property type="protein sequence ID" value="MFC3023932.1"/>
    <property type="molecule type" value="Genomic_DNA"/>
</dbReference>
<dbReference type="GO" id="GO:0016787">
    <property type="term" value="F:hydrolase activity"/>
    <property type="evidence" value="ECO:0007669"/>
    <property type="project" value="UniProtKB-KW"/>
</dbReference>
<evidence type="ECO:0000259" key="10">
    <source>
        <dbReference type="Pfam" id="PF03648"/>
    </source>
</evidence>
<dbReference type="SUPFAM" id="SSF55545">
    <property type="entry name" value="beta-N-acetylhexosaminidase-like domain"/>
    <property type="match status" value="1"/>
</dbReference>
<dbReference type="InterPro" id="IPR011099">
    <property type="entry name" value="Glyco_hydro_67_C"/>
</dbReference>
<evidence type="ECO:0000256" key="2">
    <source>
        <dbReference type="ARBA" id="ARBA00022651"/>
    </source>
</evidence>
<comment type="similarity">
    <text evidence="1 7 8">Belongs to the glycosyl hydrolase 67 family.</text>
</comment>
<dbReference type="InterPro" id="IPR011395">
    <property type="entry name" value="Glyco_hydro_67_aGlcAse"/>
</dbReference>
<evidence type="ECO:0000256" key="5">
    <source>
        <dbReference type="ARBA" id="ARBA00023295"/>
    </source>
</evidence>
<keyword evidence="6 8" id="KW-0624">Polysaccharide degradation</keyword>
<dbReference type="InterPro" id="IPR037054">
    <property type="entry name" value="A-glucoronidase_C_sf"/>
</dbReference>
<feature type="chain" id="PRO_5046084207" description="Xylan alpha-1,2-glucuronidase" evidence="9">
    <location>
        <begin position="22"/>
        <end position="727"/>
    </location>
</feature>
<protein>
    <recommendedName>
        <fullName evidence="8">Xylan alpha-1,2-glucuronidase</fullName>
        <ecNumber evidence="8">3.2.1.131</ecNumber>
    </recommendedName>
</protein>
<evidence type="ECO:0000256" key="6">
    <source>
        <dbReference type="ARBA" id="ARBA00023326"/>
    </source>
</evidence>
<dbReference type="SUPFAM" id="SSF51445">
    <property type="entry name" value="(Trans)glycosidases"/>
    <property type="match status" value="1"/>
</dbReference>
<accession>A0ABV7C7D3</accession>
<dbReference type="Pfam" id="PF03648">
    <property type="entry name" value="Glyco_hydro_67N"/>
    <property type="match status" value="1"/>
</dbReference>
<keyword evidence="4 8" id="KW-0119">Carbohydrate metabolism</keyword>
<dbReference type="Proteomes" id="UP001595384">
    <property type="component" value="Unassembled WGS sequence"/>
</dbReference>
<comment type="catalytic activity">
    <reaction evidence="8">
        <text>Hydrolysis of (1-&gt;2)-alpha-D-(4-O-methyl)glucuronosyl links in the main chain of hardwood xylans.</text>
        <dbReference type="EC" id="3.2.1.131"/>
    </reaction>
</comment>
<dbReference type="InterPro" id="IPR017853">
    <property type="entry name" value="GH"/>
</dbReference>
<organism evidence="13 14">
    <name type="scientific">Vibrio zhugei</name>
    <dbReference type="NCBI Taxonomy" id="2479546"/>
    <lineage>
        <taxon>Bacteria</taxon>
        <taxon>Pseudomonadati</taxon>
        <taxon>Pseudomonadota</taxon>
        <taxon>Gammaproteobacteria</taxon>
        <taxon>Vibrionales</taxon>
        <taxon>Vibrionaceae</taxon>
        <taxon>Vibrio</taxon>
    </lineage>
</organism>
<evidence type="ECO:0000256" key="8">
    <source>
        <dbReference type="RuleBase" id="RU361198"/>
    </source>
</evidence>
<keyword evidence="2 7" id="KW-0858">Xylan degradation</keyword>
<dbReference type="PANTHER" id="PTHR39207:SF1">
    <property type="entry name" value="ALPHA-GLUCURONIDASE A"/>
    <property type="match status" value="1"/>
</dbReference>
<dbReference type="InterPro" id="IPR005154">
    <property type="entry name" value="Glyco_hydro_67_aGlcAse_N"/>
</dbReference>
<gene>
    <name evidence="13" type="ORF">ACFODT_08850</name>
</gene>
<evidence type="ECO:0000256" key="9">
    <source>
        <dbReference type="SAM" id="SignalP"/>
    </source>
</evidence>
<evidence type="ECO:0000256" key="7">
    <source>
        <dbReference type="PIRNR" id="PIRNR029900"/>
    </source>
</evidence>
<evidence type="ECO:0000256" key="4">
    <source>
        <dbReference type="ARBA" id="ARBA00023277"/>
    </source>
</evidence>